<dbReference type="OrthoDB" id="9794942at2"/>
<sequence>MEFLSANDIDGLVICGVELVCCVLYAILGASERGYHYLVAPDLVSGQDFGDETDNRAVREFLRFNQPDRLVESADILARWREAART</sequence>
<evidence type="ECO:0000313" key="3">
    <source>
        <dbReference type="Proteomes" id="UP000293342"/>
    </source>
</evidence>
<proteinExistence type="predicted"/>
<dbReference type="SUPFAM" id="SSF52499">
    <property type="entry name" value="Isochorismatase-like hydrolases"/>
    <property type="match status" value="1"/>
</dbReference>
<name>A0A4R0JUH6_9ACTN</name>
<gene>
    <name evidence="2" type="ORF">E0H75_19890</name>
</gene>
<reference evidence="2 3" key="1">
    <citation type="submission" date="2019-02" db="EMBL/GenBank/DDBJ databases">
        <title>Kribbella capetownensis sp. nov. and Kribbella speibonae sp. nov., isolated from soil.</title>
        <authorList>
            <person name="Curtis S.M."/>
            <person name="Norton I."/>
            <person name="Everest G.J."/>
            <person name="Meyers P.R."/>
        </authorList>
    </citation>
    <scope>NUCLEOTIDE SEQUENCE [LARGE SCALE GENOMIC DNA]</scope>
    <source>
        <strain evidence="2 3">YM53</strain>
    </source>
</reference>
<dbReference type="InterPro" id="IPR000868">
    <property type="entry name" value="Isochorismatase-like_dom"/>
</dbReference>
<dbReference type="Pfam" id="PF00857">
    <property type="entry name" value="Isochorismatase"/>
    <property type="match status" value="1"/>
</dbReference>
<dbReference type="EMBL" id="SJKD01000004">
    <property type="protein sequence ID" value="TCC48836.1"/>
    <property type="molecule type" value="Genomic_DNA"/>
</dbReference>
<dbReference type="Gene3D" id="3.40.50.850">
    <property type="entry name" value="Isochorismatase-like"/>
    <property type="match status" value="1"/>
</dbReference>
<keyword evidence="3" id="KW-1185">Reference proteome</keyword>
<evidence type="ECO:0000313" key="2">
    <source>
        <dbReference type="EMBL" id="TCC48836.1"/>
    </source>
</evidence>
<evidence type="ECO:0000259" key="1">
    <source>
        <dbReference type="Pfam" id="PF00857"/>
    </source>
</evidence>
<dbReference type="AlphaFoldDB" id="A0A4R0JUH6"/>
<feature type="domain" description="Isochorismatase-like" evidence="1">
    <location>
        <begin position="2"/>
        <end position="48"/>
    </location>
</feature>
<comment type="caution">
    <text evidence="2">The sequence shown here is derived from an EMBL/GenBank/DDBJ whole genome shotgun (WGS) entry which is preliminary data.</text>
</comment>
<dbReference type="Proteomes" id="UP000293342">
    <property type="component" value="Unassembled WGS sequence"/>
</dbReference>
<dbReference type="InterPro" id="IPR036380">
    <property type="entry name" value="Isochorismatase-like_sf"/>
</dbReference>
<protein>
    <submittedName>
        <fullName evidence="2">Isochorismatase family protein</fullName>
    </submittedName>
</protein>
<accession>A0A4R0JUH6</accession>
<organism evidence="2 3">
    <name type="scientific">Kribbella capetownensis</name>
    <dbReference type="NCBI Taxonomy" id="1572659"/>
    <lineage>
        <taxon>Bacteria</taxon>
        <taxon>Bacillati</taxon>
        <taxon>Actinomycetota</taxon>
        <taxon>Actinomycetes</taxon>
        <taxon>Propionibacteriales</taxon>
        <taxon>Kribbellaceae</taxon>
        <taxon>Kribbella</taxon>
    </lineage>
</organism>